<dbReference type="AlphaFoldDB" id="A0A1H1P277"/>
<evidence type="ECO:0000313" key="2">
    <source>
        <dbReference type="EMBL" id="SDS05327.1"/>
    </source>
</evidence>
<evidence type="ECO:0000256" key="1">
    <source>
        <dbReference type="SAM" id="MobiDB-lite"/>
    </source>
</evidence>
<dbReference type="Proteomes" id="UP000199700">
    <property type="component" value="Chromosome"/>
</dbReference>
<keyword evidence="3" id="KW-1185">Reference proteome</keyword>
<protein>
    <submittedName>
        <fullName evidence="2">Uncharacterized protein</fullName>
    </submittedName>
</protein>
<dbReference type="RefSeq" id="WP_157691341.1">
    <property type="nucleotide sequence ID" value="NZ_LT629739.1"/>
</dbReference>
<dbReference type="OrthoDB" id="4219136at2"/>
<feature type="compositionally biased region" description="Polar residues" evidence="1">
    <location>
        <begin position="1"/>
        <end position="10"/>
    </location>
</feature>
<feature type="compositionally biased region" description="Basic and acidic residues" evidence="1">
    <location>
        <begin position="11"/>
        <end position="22"/>
    </location>
</feature>
<gene>
    <name evidence="2" type="ORF">SAMN04489751_1116</name>
</gene>
<name>A0A1H1P277_BRESA</name>
<sequence>MQGTSVASANETRRYTTRETKERVRFEATQRRAAGEGIADIAVSLVVNESTMGKWLREWGVRPAAGKYGQSLAQNQWKRWTREDAAIAYTRTDLSIAKRAELLNRSYTAVAGFVRDYRQRPGDPYGIK</sequence>
<dbReference type="STRING" id="629680.SAMN04489751_1116"/>
<reference evidence="2" key="1">
    <citation type="submission" date="2016-10" db="EMBL/GenBank/DDBJ databases">
        <authorList>
            <person name="Varghese N."/>
            <person name="Submissions S."/>
        </authorList>
    </citation>
    <scope>NUCLEOTIDE SEQUENCE [LARGE SCALE GENOMIC DNA]</scope>
    <source>
        <strain evidence="2">DSM 22082</strain>
    </source>
</reference>
<evidence type="ECO:0000313" key="3">
    <source>
        <dbReference type="Proteomes" id="UP000199700"/>
    </source>
</evidence>
<proteinExistence type="predicted"/>
<dbReference type="EMBL" id="LT629739">
    <property type="protein sequence ID" value="SDS05327.1"/>
    <property type="molecule type" value="Genomic_DNA"/>
</dbReference>
<accession>A0A1H1P277</accession>
<feature type="region of interest" description="Disordered" evidence="1">
    <location>
        <begin position="1"/>
        <end position="22"/>
    </location>
</feature>
<organism evidence="2 3">
    <name type="scientific">Brevibacterium sandarakinum</name>
    <dbReference type="NCBI Taxonomy" id="629680"/>
    <lineage>
        <taxon>Bacteria</taxon>
        <taxon>Bacillati</taxon>
        <taxon>Actinomycetota</taxon>
        <taxon>Actinomycetes</taxon>
        <taxon>Micrococcales</taxon>
        <taxon>Brevibacteriaceae</taxon>
        <taxon>Brevibacterium</taxon>
    </lineage>
</organism>